<dbReference type="RefSeq" id="WP_122497432.1">
    <property type="nucleotide sequence ID" value="NZ_UPHP01000103.1"/>
</dbReference>
<keyword evidence="5" id="KW-1185">Reference proteome</keyword>
<evidence type="ECO:0000259" key="2">
    <source>
        <dbReference type="Pfam" id="PF00823"/>
    </source>
</evidence>
<dbReference type="InterPro" id="IPR038332">
    <property type="entry name" value="PPE_sf"/>
</dbReference>
<evidence type="ECO:0000313" key="4">
    <source>
        <dbReference type="EMBL" id="VBA41047.1"/>
    </source>
</evidence>
<gene>
    <name evidence="4" type="ORF">LAUMK136_03831</name>
</gene>
<dbReference type="Gene3D" id="1.20.1260.20">
    <property type="entry name" value="PPE superfamily"/>
    <property type="match status" value="1"/>
</dbReference>
<name>A0A498Q6T0_9MYCO</name>
<protein>
    <submittedName>
        <fullName evidence="4">Putative PPE family protein PPE32</fullName>
    </submittedName>
</protein>
<dbReference type="PANTHER" id="PTHR46766">
    <property type="entry name" value="GLUTAMINE-RICH PROTEIN 2"/>
    <property type="match status" value="1"/>
</dbReference>
<dbReference type="SUPFAM" id="SSF140459">
    <property type="entry name" value="PE/PPE dimer-like"/>
    <property type="match status" value="1"/>
</dbReference>
<dbReference type="OrthoDB" id="4753533at2"/>
<sequence length="362" mass="35843">MDFGALPPEANSGRMYCGVGAGPMLAAAAAWAELAAELYAAADAHRSAIMGLTATWQSSAATSMASAAAQNVAWLSATGAHAELTATHARAAASHYEAAFAATVPPPVIAANRMQLAALVATNILGQNGPAIAAAEAHYSEMWAKDAAAMYAYAASSAAATTLTPFAPPPQTTNPAGLASQAASVSHAAALAGAETRKMVHAAVVTLQSLDITSNVIALLSLLCFVPSALRYLTMPASMTTGMAPIEAAAAGTAAAAGDAVKTAGAVSARAGEAARVGGLSVPRMLVSATAAPSHAPQALAGTSVDARPAVNSVSQQPTVASGLGSLVGGIPGAAKPTQQDGSTVVRDQLRLNVLPQLQYIG</sequence>
<evidence type="ECO:0000313" key="5">
    <source>
        <dbReference type="Proteomes" id="UP000273307"/>
    </source>
</evidence>
<reference evidence="4 5" key="1">
    <citation type="submission" date="2018-09" db="EMBL/GenBank/DDBJ databases">
        <authorList>
            <person name="Tagini F."/>
        </authorList>
    </citation>
    <scope>NUCLEOTIDE SEQUENCE [LARGE SCALE GENOMIC DNA]</scope>
    <source>
        <strain evidence="4 5">MK136</strain>
    </source>
</reference>
<comment type="similarity">
    <text evidence="1">Belongs to the mycobacterial PPE family.</text>
</comment>
<dbReference type="AlphaFoldDB" id="A0A498Q6T0"/>
<accession>A0A498Q6T0</accession>
<evidence type="ECO:0000259" key="3">
    <source>
        <dbReference type="Pfam" id="PF12484"/>
    </source>
</evidence>
<organism evidence="4 5">
    <name type="scientific">Mycobacterium attenuatum</name>
    <dbReference type="NCBI Taxonomy" id="2341086"/>
    <lineage>
        <taxon>Bacteria</taxon>
        <taxon>Bacillati</taxon>
        <taxon>Actinomycetota</taxon>
        <taxon>Actinomycetes</taxon>
        <taxon>Mycobacteriales</taxon>
        <taxon>Mycobacteriaceae</taxon>
        <taxon>Mycobacterium</taxon>
    </lineage>
</organism>
<evidence type="ECO:0000256" key="1">
    <source>
        <dbReference type="ARBA" id="ARBA00010652"/>
    </source>
</evidence>
<dbReference type="Pfam" id="PF00823">
    <property type="entry name" value="PPE"/>
    <property type="match status" value="1"/>
</dbReference>
<dbReference type="Pfam" id="PF12484">
    <property type="entry name" value="PPE-SVP"/>
    <property type="match status" value="1"/>
</dbReference>
<dbReference type="EMBL" id="UPHP01000103">
    <property type="protein sequence ID" value="VBA41047.1"/>
    <property type="molecule type" value="Genomic_DNA"/>
</dbReference>
<feature type="domain" description="PPE" evidence="2">
    <location>
        <begin position="2"/>
        <end position="164"/>
    </location>
</feature>
<dbReference type="PANTHER" id="PTHR46766:SF1">
    <property type="entry name" value="GLUTAMINE-RICH PROTEIN 2"/>
    <property type="match status" value="1"/>
</dbReference>
<dbReference type="InterPro" id="IPR000030">
    <property type="entry name" value="PPE_dom"/>
</dbReference>
<dbReference type="InterPro" id="IPR022171">
    <property type="entry name" value="PPE_C"/>
</dbReference>
<dbReference type="Proteomes" id="UP000273307">
    <property type="component" value="Unassembled WGS sequence"/>
</dbReference>
<proteinExistence type="inferred from homology"/>
<feature type="domain" description="PPE family C-terminal" evidence="3">
    <location>
        <begin position="268"/>
        <end position="356"/>
    </location>
</feature>
<dbReference type="GO" id="GO:0052572">
    <property type="term" value="P:response to host immune response"/>
    <property type="evidence" value="ECO:0007669"/>
    <property type="project" value="TreeGrafter"/>
</dbReference>